<dbReference type="InterPro" id="IPR003615">
    <property type="entry name" value="HNH_nuc"/>
</dbReference>
<feature type="domain" description="HNH nuclease" evidence="1">
    <location>
        <begin position="337"/>
        <end position="388"/>
    </location>
</feature>
<organism evidence="2 3">
    <name type="scientific">Pseudonocardia endophytica</name>
    <dbReference type="NCBI Taxonomy" id="401976"/>
    <lineage>
        <taxon>Bacteria</taxon>
        <taxon>Bacillati</taxon>
        <taxon>Actinomycetota</taxon>
        <taxon>Actinomycetes</taxon>
        <taxon>Pseudonocardiales</taxon>
        <taxon>Pseudonocardiaceae</taxon>
        <taxon>Pseudonocardia</taxon>
    </lineage>
</organism>
<dbReference type="Proteomes" id="UP000295560">
    <property type="component" value="Unassembled WGS sequence"/>
</dbReference>
<evidence type="ECO:0000313" key="2">
    <source>
        <dbReference type="EMBL" id="TCK21262.1"/>
    </source>
</evidence>
<evidence type="ECO:0000259" key="1">
    <source>
        <dbReference type="SMART" id="SM00507"/>
    </source>
</evidence>
<dbReference type="SMART" id="SM00507">
    <property type="entry name" value="HNHc"/>
    <property type="match status" value="1"/>
</dbReference>
<comment type="caution">
    <text evidence="2">The sequence shown here is derived from an EMBL/GenBank/DDBJ whole genome shotgun (WGS) entry which is preliminary data.</text>
</comment>
<sequence length="420" mass="45641">MTVPESRDVPDAPPSGPLEAVLGPLRAAIAHAASWSPARFERAEQIDGIAGLETVRNAVEALQAEWTLGFATAEAAHQTRNGQVEPEKIERSIGAQVGLACRVSPTEGRRRVRTARDLNDGLDHLRGLFGAGEVGGYRVSTVVGATSHLDARERAEVDRLLSDWDITRLGVGRLRDLARKFAAQVAPDKFRTRCAAARSGRRVTLRPAADGMTDLIAHLPAEQGAACYAALQRAFTEEQVKPAPMTRGRGQVMADTLVERVTGQTTAEAVGLQVQVVVPVEALVDPASPLPAEIPGHGPVPVDLIATAAGRKTWRRFVTRDGVVIGGDSKQQRFTGFLAELVRARDRWRCSEPYCDAPVRQIDHIRRRADGGPTTFDDGRGTCVLHNLLREDPEWTVERVPDGVRTTTPTGHRYTARRGR</sequence>
<dbReference type="InterPro" id="IPR003870">
    <property type="entry name" value="DUF222"/>
</dbReference>
<gene>
    <name evidence="2" type="ORF">EV378_5243</name>
</gene>
<name>A0A4R1HUY4_PSEEN</name>
<dbReference type="AlphaFoldDB" id="A0A4R1HUY4"/>
<dbReference type="RefSeq" id="WP_132430030.1">
    <property type="nucleotide sequence ID" value="NZ_SMFZ01000002.1"/>
</dbReference>
<keyword evidence="3" id="KW-1185">Reference proteome</keyword>
<dbReference type="CDD" id="cd00085">
    <property type="entry name" value="HNHc"/>
    <property type="match status" value="1"/>
</dbReference>
<dbReference type="EMBL" id="SMFZ01000002">
    <property type="protein sequence ID" value="TCK21262.1"/>
    <property type="molecule type" value="Genomic_DNA"/>
</dbReference>
<dbReference type="Pfam" id="PF02720">
    <property type="entry name" value="DUF222"/>
    <property type="match status" value="1"/>
</dbReference>
<evidence type="ECO:0000313" key="3">
    <source>
        <dbReference type="Proteomes" id="UP000295560"/>
    </source>
</evidence>
<dbReference type="OrthoDB" id="5241234at2"/>
<accession>A0A4R1HUY4</accession>
<proteinExistence type="predicted"/>
<protein>
    <submittedName>
        <fullName evidence="2">Uncharacterized protein DUF222</fullName>
    </submittedName>
</protein>
<reference evidence="2 3" key="1">
    <citation type="submission" date="2019-03" db="EMBL/GenBank/DDBJ databases">
        <title>Sequencing the genomes of 1000 actinobacteria strains.</title>
        <authorList>
            <person name="Klenk H.-P."/>
        </authorList>
    </citation>
    <scope>NUCLEOTIDE SEQUENCE [LARGE SCALE GENOMIC DNA]</scope>
    <source>
        <strain evidence="2 3">DSM 44969</strain>
    </source>
</reference>